<feature type="compositionally biased region" description="Acidic residues" evidence="6">
    <location>
        <begin position="211"/>
        <end position="228"/>
    </location>
</feature>
<evidence type="ECO:0000313" key="10">
    <source>
        <dbReference type="Proteomes" id="UP001501594"/>
    </source>
</evidence>
<dbReference type="EMBL" id="BAABAU010000001">
    <property type="protein sequence ID" value="GAA4265211.1"/>
    <property type="molecule type" value="Genomic_DNA"/>
</dbReference>
<dbReference type="InterPro" id="IPR009000">
    <property type="entry name" value="Transl_B-barrel_sf"/>
</dbReference>
<feature type="domain" description="Ribosome maturation factor RimM PRC barrel" evidence="8">
    <location>
        <begin position="120"/>
        <end position="185"/>
    </location>
</feature>
<dbReference type="InterPro" id="IPR036976">
    <property type="entry name" value="RimM_N_sf"/>
</dbReference>
<proteinExistence type="inferred from homology"/>
<dbReference type="PANTHER" id="PTHR33692:SF1">
    <property type="entry name" value="RIBOSOME MATURATION FACTOR RIMM"/>
    <property type="match status" value="1"/>
</dbReference>
<comment type="domain">
    <text evidence="5">The PRC barrel domain binds ribosomal protein uS19.</text>
</comment>
<dbReference type="SUPFAM" id="SSF50346">
    <property type="entry name" value="PRC-barrel domain"/>
    <property type="match status" value="1"/>
</dbReference>
<dbReference type="InterPro" id="IPR011033">
    <property type="entry name" value="PRC_barrel-like_sf"/>
</dbReference>
<keyword evidence="1 5" id="KW-0963">Cytoplasm</keyword>
<sequence>MSDTAQTPADSPEQGTTRLRVGRLTKAHGLKGALKLELFTDAPEKRFVPGAVFSLQVPTESAWHGKTIELAELRWYNSHPVGFFRGIDDRTAAETLVKAILWVEHEGVEVSDEPDAWFDHQLVGLSVVRDGVEVGTISRLDHLPAQDLLAVDTPSGEVLVPFVSAIVPSVDLDAGVVTVTPPMGLFEEIPEDDDDASETADSGASETADSGADDDDADARETEGEQDPADPAPTPEP</sequence>
<feature type="compositionally biased region" description="Low complexity" evidence="6">
    <location>
        <begin position="199"/>
        <end position="210"/>
    </location>
</feature>
<comment type="similarity">
    <text evidence="5">Belongs to the RimM family.</text>
</comment>
<accession>A0ABP8DZA2</accession>
<keyword evidence="10" id="KW-1185">Reference proteome</keyword>
<dbReference type="Pfam" id="PF24986">
    <property type="entry name" value="PRC_RimM"/>
    <property type="match status" value="1"/>
</dbReference>
<dbReference type="InterPro" id="IPR056792">
    <property type="entry name" value="PRC_RimM"/>
</dbReference>
<keyword evidence="3 5" id="KW-0698">rRNA processing</keyword>
<dbReference type="InterPro" id="IPR002676">
    <property type="entry name" value="RimM_N"/>
</dbReference>
<organism evidence="9 10">
    <name type="scientific">Frondihabitans peucedani</name>
    <dbReference type="NCBI Taxonomy" id="598626"/>
    <lineage>
        <taxon>Bacteria</taxon>
        <taxon>Bacillati</taxon>
        <taxon>Actinomycetota</taxon>
        <taxon>Actinomycetes</taxon>
        <taxon>Micrococcales</taxon>
        <taxon>Microbacteriaceae</taxon>
        <taxon>Frondihabitans</taxon>
    </lineage>
</organism>
<evidence type="ECO:0000256" key="2">
    <source>
        <dbReference type="ARBA" id="ARBA00022517"/>
    </source>
</evidence>
<dbReference type="Proteomes" id="UP001501594">
    <property type="component" value="Unassembled WGS sequence"/>
</dbReference>
<comment type="subcellular location">
    <subcellularLocation>
        <location evidence="5">Cytoplasm</location>
    </subcellularLocation>
</comment>
<keyword evidence="2 5" id="KW-0690">Ribosome biogenesis</keyword>
<gene>
    <name evidence="5" type="primary">rimM</name>
    <name evidence="9" type="ORF">GCM10022256_08230</name>
</gene>
<name>A0ABP8DZA2_9MICO</name>
<dbReference type="Gene3D" id="2.40.30.60">
    <property type="entry name" value="RimM"/>
    <property type="match status" value="1"/>
</dbReference>
<dbReference type="HAMAP" id="MF_00014">
    <property type="entry name" value="Ribosome_mat_RimM"/>
    <property type="match status" value="1"/>
</dbReference>
<comment type="subunit">
    <text evidence="5">Binds ribosomal protein uS19.</text>
</comment>
<comment type="function">
    <text evidence="5">An accessory protein needed during the final step in the assembly of 30S ribosomal subunit, possibly for assembly of the head region. Essential for efficient processing of 16S rRNA. May be needed both before and after RbfA during the maturation of 16S rRNA. It has affinity for free ribosomal 30S subunits but not for 70S ribosomes.</text>
</comment>
<dbReference type="Gene3D" id="2.30.30.240">
    <property type="entry name" value="PRC-barrel domain"/>
    <property type="match status" value="1"/>
</dbReference>
<dbReference type="SUPFAM" id="SSF50447">
    <property type="entry name" value="Translation proteins"/>
    <property type="match status" value="1"/>
</dbReference>
<dbReference type="PANTHER" id="PTHR33692">
    <property type="entry name" value="RIBOSOME MATURATION FACTOR RIMM"/>
    <property type="match status" value="1"/>
</dbReference>
<dbReference type="InterPro" id="IPR011961">
    <property type="entry name" value="RimM"/>
</dbReference>
<feature type="compositionally biased region" description="Acidic residues" evidence="6">
    <location>
        <begin position="188"/>
        <end position="198"/>
    </location>
</feature>
<evidence type="ECO:0000256" key="1">
    <source>
        <dbReference type="ARBA" id="ARBA00022490"/>
    </source>
</evidence>
<evidence type="ECO:0000256" key="4">
    <source>
        <dbReference type="ARBA" id="ARBA00023186"/>
    </source>
</evidence>
<evidence type="ECO:0000256" key="3">
    <source>
        <dbReference type="ARBA" id="ARBA00022552"/>
    </source>
</evidence>
<dbReference type="RefSeq" id="WP_344793756.1">
    <property type="nucleotide sequence ID" value="NZ_BAABAU010000001.1"/>
</dbReference>
<protein>
    <recommendedName>
        <fullName evidence="5">Ribosome maturation factor RimM</fullName>
    </recommendedName>
</protein>
<dbReference type="NCBIfam" id="TIGR02273">
    <property type="entry name" value="16S_RimM"/>
    <property type="match status" value="1"/>
</dbReference>
<feature type="region of interest" description="Disordered" evidence="6">
    <location>
        <begin position="185"/>
        <end position="237"/>
    </location>
</feature>
<evidence type="ECO:0000256" key="5">
    <source>
        <dbReference type="HAMAP-Rule" id="MF_00014"/>
    </source>
</evidence>
<keyword evidence="4 5" id="KW-0143">Chaperone</keyword>
<evidence type="ECO:0000259" key="8">
    <source>
        <dbReference type="Pfam" id="PF24986"/>
    </source>
</evidence>
<evidence type="ECO:0000313" key="9">
    <source>
        <dbReference type="EMBL" id="GAA4265211.1"/>
    </source>
</evidence>
<reference evidence="10" key="1">
    <citation type="journal article" date="2019" name="Int. J. Syst. Evol. Microbiol.">
        <title>The Global Catalogue of Microorganisms (GCM) 10K type strain sequencing project: providing services to taxonomists for standard genome sequencing and annotation.</title>
        <authorList>
            <consortium name="The Broad Institute Genomics Platform"/>
            <consortium name="The Broad Institute Genome Sequencing Center for Infectious Disease"/>
            <person name="Wu L."/>
            <person name="Ma J."/>
        </authorList>
    </citation>
    <scope>NUCLEOTIDE SEQUENCE [LARGE SCALE GENOMIC DNA]</scope>
    <source>
        <strain evidence="10">JCM 17442</strain>
    </source>
</reference>
<feature type="domain" description="RimM N-terminal" evidence="7">
    <location>
        <begin position="21"/>
        <end position="105"/>
    </location>
</feature>
<comment type="caution">
    <text evidence="9">The sequence shown here is derived from an EMBL/GenBank/DDBJ whole genome shotgun (WGS) entry which is preliminary data.</text>
</comment>
<evidence type="ECO:0000259" key="7">
    <source>
        <dbReference type="Pfam" id="PF01782"/>
    </source>
</evidence>
<evidence type="ECO:0000256" key="6">
    <source>
        <dbReference type="SAM" id="MobiDB-lite"/>
    </source>
</evidence>
<dbReference type="Pfam" id="PF01782">
    <property type="entry name" value="RimM"/>
    <property type="match status" value="1"/>
</dbReference>